<dbReference type="InterPro" id="IPR050765">
    <property type="entry name" value="Riboflavin_Biosynth_HTPR"/>
</dbReference>
<dbReference type="SUPFAM" id="SSF53597">
    <property type="entry name" value="Dihydrofolate reductase-like"/>
    <property type="match status" value="1"/>
</dbReference>
<dbReference type="RefSeq" id="WP_048080456.1">
    <property type="nucleotide sequence ID" value="NZ_JAPVER010000018.1"/>
</dbReference>
<dbReference type="EMBL" id="JAPVES010000030">
    <property type="protein sequence ID" value="MCZ3372935.1"/>
    <property type="molecule type" value="Genomic_DNA"/>
</dbReference>
<protein>
    <submittedName>
        <fullName evidence="3">Dihydrofolate reductase family protein</fullName>
    </submittedName>
</protein>
<dbReference type="GO" id="GO:0009231">
    <property type="term" value="P:riboflavin biosynthetic process"/>
    <property type="evidence" value="ECO:0007669"/>
    <property type="project" value="InterPro"/>
</dbReference>
<organism evidence="3">
    <name type="scientific">Methanobacterium veterum</name>
    <dbReference type="NCBI Taxonomy" id="408577"/>
    <lineage>
        <taxon>Archaea</taxon>
        <taxon>Methanobacteriati</taxon>
        <taxon>Methanobacteriota</taxon>
        <taxon>Methanomada group</taxon>
        <taxon>Methanobacteria</taxon>
        <taxon>Methanobacteriales</taxon>
        <taxon>Methanobacteriaceae</taxon>
        <taxon>Methanobacterium</taxon>
    </lineage>
</organism>
<dbReference type="PANTHER" id="PTHR38011">
    <property type="entry name" value="DIHYDROFOLATE REDUCTASE FAMILY PROTEIN (AFU_ORTHOLOGUE AFUA_8G06820)"/>
    <property type="match status" value="1"/>
</dbReference>
<reference evidence="3" key="1">
    <citation type="submission" date="2022-12" db="EMBL/GenBank/DDBJ databases">
        <title>Reclassification of two methanogenic archaea species isolated from the Kolyma lowland permafrost.</title>
        <authorList>
            <person name="Trubitsyn V.E."/>
            <person name="Rivkina E.M."/>
            <person name="Shcherbakova V.A."/>
        </authorList>
    </citation>
    <scope>NUCLEOTIDE SEQUENCE</scope>
    <source>
        <strain evidence="2">M2</strain>
        <strain evidence="3">MK4</strain>
    </source>
</reference>
<comment type="caution">
    <text evidence="3">The sequence shown here is derived from an EMBL/GenBank/DDBJ whole genome shotgun (WGS) entry which is preliminary data.</text>
</comment>
<dbReference type="Proteomes" id="UP001074446">
    <property type="component" value="Unassembled WGS sequence"/>
</dbReference>
<dbReference type="Pfam" id="PF01872">
    <property type="entry name" value="RibD_C"/>
    <property type="match status" value="1"/>
</dbReference>
<name>A0A9E5A3Q7_9EURY</name>
<dbReference type="InterPro" id="IPR024072">
    <property type="entry name" value="DHFR-like_dom_sf"/>
</dbReference>
<feature type="domain" description="Bacterial bifunctional deaminase-reductase C-terminal" evidence="1">
    <location>
        <begin position="6"/>
        <end position="166"/>
    </location>
</feature>
<evidence type="ECO:0000313" key="3">
    <source>
        <dbReference type="EMBL" id="MCZ3372935.1"/>
    </source>
</evidence>
<dbReference type="EMBL" id="JAPVER010000018">
    <property type="protein sequence ID" value="MCZ3365180.1"/>
    <property type="molecule type" value="Genomic_DNA"/>
</dbReference>
<dbReference type="AlphaFoldDB" id="A0A9E5A3Q7"/>
<dbReference type="Gene3D" id="3.40.430.10">
    <property type="entry name" value="Dihydrofolate Reductase, subunit A"/>
    <property type="match status" value="1"/>
</dbReference>
<dbReference type="PANTHER" id="PTHR38011:SF11">
    <property type="entry name" value="2,5-DIAMINO-6-RIBOSYLAMINO-4(3H)-PYRIMIDINONE 5'-PHOSPHATE REDUCTASE"/>
    <property type="match status" value="1"/>
</dbReference>
<evidence type="ECO:0000259" key="1">
    <source>
        <dbReference type="Pfam" id="PF01872"/>
    </source>
</evidence>
<evidence type="ECO:0000313" key="4">
    <source>
        <dbReference type="Proteomes" id="UP001068021"/>
    </source>
</evidence>
<keyword evidence="4" id="KW-1185">Reference proteome</keyword>
<proteinExistence type="predicted"/>
<evidence type="ECO:0000313" key="2">
    <source>
        <dbReference type="EMBL" id="MCZ3365180.1"/>
    </source>
</evidence>
<accession>A0A9E5A3Q7</accession>
<sequence>MRTVVYIATSLDGFIARQDGDIKWLINIPNPDNSDFGYSEFIAGIDGILMGRNTYETALNFEPWPYNRPVFVLSNILENVPHELEGKAEIINGNLKDLLKRLEVRGIKNLYVDGGRTIQSFLKEDLIDEMIITTVPVLLGEGIPLFGHLDNDLKFRCEKVEFISEYLVKHYYRRDRIEWKNK</sequence>
<dbReference type="InterPro" id="IPR002734">
    <property type="entry name" value="RibDG_C"/>
</dbReference>
<gene>
    <name evidence="3" type="ORF">O3H35_09850</name>
    <name evidence="2" type="ORF">O3H54_04730</name>
</gene>
<dbReference type="GO" id="GO:0008703">
    <property type="term" value="F:5-amino-6-(5-phosphoribosylamino)uracil reductase activity"/>
    <property type="evidence" value="ECO:0007669"/>
    <property type="project" value="InterPro"/>
</dbReference>
<dbReference type="Proteomes" id="UP001068021">
    <property type="component" value="Unassembled WGS sequence"/>
</dbReference>